<dbReference type="GO" id="GO:0005524">
    <property type="term" value="F:ATP binding"/>
    <property type="evidence" value="ECO:0007669"/>
    <property type="project" value="UniProtKB-KW"/>
</dbReference>
<dbReference type="InterPro" id="IPR027417">
    <property type="entry name" value="P-loop_NTPase"/>
</dbReference>
<dbReference type="KEGG" id="vbo:CKY39_07465"/>
<protein>
    <submittedName>
        <fullName evidence="9">ABC transporter ATP-binding protein</fullName>
    </submittedName>
</protein>
<keyword evidence="2" id="KW-1003">Cell membrane</keyword>
<evidence type="ECO:0000256" key="4">
    <source>
        <dbReference type="ARBA" id="ARBA00022741"/>
    </source>
</evidence>
<gene>
    <name evidence="9" type="ORF">CKY39_07465</name>
</gene>
<evidence type="ECO:0000256" key="2">
    <source>
        <dbReference type="ARBA" id="ARBA00022475"/>
    </source>
</evidence>
<dbReference type="InterPro" id="IPR017871">
    <property type="entry name" value="ABC_transporter-like_CS"/>
</dbReference>
<keyword evidence="3" id="KW-0997">Cell inner membrane</keyword>
<dbReference type="PROSITE" id="PS00211">
    <property type="entry name" value="ABC_TRANSPORTER_1"/>
    <property type="match status" value="1"/>
</dbReference>
<evidence type="ECO:0000256" key="6">
    <source>
        <dbReference type="ARBA" id="ARBA00022967"/>
    </source>
</evidence>
<dbReference type="InterPro" id="IPR003593">
    <property type="entry name" value="AAA+_ATPase"/>
</dbReference>
<dbReference type="PANTHER" id="PTHR42781">
    <property type="entry name" value="SPERMIDINE/PUTRESCINE IMPORT ATP-BINDING PROTEIN POTA"/>
    <property type="match status" value="1"/>
</dbReference>
<keyword evidence="1" id="KW-0813">Transport</keyword>
<reference evidence="9 10" key="1">
    <citation type="submission" date="2017-09" db="EMBL/GenBank/DDBJ databases">
        <title>The diverse metabolic capabilities of V. boronicumulans make it an excellent choice for continued studies on novel biodegradation.</title>
        <authorList>
            <person name="Sun S."/>
        </authorList>
    </citation>
    <scope>NUCLEOTIDE SEQUENCE [LARGE SCALE GENOMIC DNA]</scope>
    <source>
        <strain evidence="9 10">J1</strain>
    </source>
</reference>
<dbReference type="SUPFAM" id="SSF52540">
    <property type="entry name" value="P-loop containing nucleoside triphosphate hydrolases"/>
    <property type="match status" value="1"/>
</dbReference>
<dbReference type="InterPro" id="IPR003439">
    <property type="entry name" value="ABC_transporter-like_ATP-bd"/>
</dbReference>
<evidence type="ECO:0000256" key="5">
    <source>
        <dbReference type="ARBA" id="ARBA00022840"/>
    </source>
</evidence>
<dbReference type="AlphaFoldDB" id="A0A250DG07"/>
<evidence type="ECO:0000313" key="10">
    <source>
        <dbReference type="Proteomes" id="UP000217154"/>
    </source>
</evidence>
<evidence type="ECO:0000256" key="1">
    <source>
        <dbReference type="ARBA" id="ARBA00022448"/>
    </source>
</evidence>
<dbReference type="Proteomes" id="UP000217154">
    <property type="component" value="Chromosome"/>
</dbReference>
<dbReference type="Gene3D" id="3.40.50.300">
    <property type="entry name" value="P-loop containing nucleotide triphosphate hydrolases"/>
    <property type="match status" value="1"/>
</dbReference>
<accession>A0A250DG07</accession>
<dbReference type="RefSeq" id="WP_095743961.1">
    <property type="nucleotide sequence ID" value="NZ_CP023284.1"/>
</dbReference>
<keyword evidence="6" id="KW-1278">Translocase</keyword>
<evidence type="ECO:0000313" key="9">
    <source>
        <dbReference type="EMBL" id="ATA53071.1"/>
    </source>
</evidence>
<evidence type="ECO:0000256" key="7">
    <source>
        <dbReference type="ARBA" id="ARBA00023136"/>
    </source>
</evidence>
<dbReference type="Pfam" id="PF00005">
    <property type="entry name" value="ABC_tran"/>
    <property type="match status" value="1"/>
</dbReference>
<name>A0A250DG07_9BURK</name>
<dbReference type="SMART" id="SM00382">
    <property type="entry name" value="AAA"/>
    <property type="match status" value="1"/>
</dbReference>
<dbReference type="PROSITE" id="PS50893">
    <property type="entry name" value="ABC_TRANSPORTER_2"/>
    <property type="match status" value="1"/>
</dbReference>
<dbReference type="InterPro" id="IPR050093">
    <property type="entry name" value="ABC_SmlMolc_Importer"/>
</dbReference>
<sequence>MIDVDLQLTVKDGARRFDLAVRFQTDVPFAALYGPSGAGKSLTLQAIAGLLHPSAGHVRLDGRTLYDAAQRIDVPAPARRIGYLFQNYALFPHLTVRENVAFGLTAWHRRTLPARDAERVQALLASFGLAALADSRPQKLSGGQQQRVALARALACEPQVLLLDEPFAALNPMLRAELRNELAQVRKQWGIPVLMITHDIEDVLALADVAFVYKDGQVVREIDLHNADSRDFALREIAGMQEVEETPLRSKLRGLLMGGAHEA</sequence>
<feature type="domain" description="ABC transporter" evidence="8">
    <location>
        <begin position="1"/>
        <end position="240"/>
    </location>
</feature>
<keyword evidence="7" id="KW-0472">Membrane</keyword>
<keyword evidence="5 9" id="KW-0067">ATP-binding</keyword>
<proteinExistence type="predicted"/>
<dbReference type="PANTHER" id="PTHR42781:SF1">
    <property type="entry name" value="THIAMINE IMPORT ATP-BINDING PROTEIN THIQ"/>
    <property type="match status" value="1"/>
</dbReference>
<evidence type="ECO:0000259" key="8">
    <source>
        <dbReference type="PROSITE" id="PS50893"/>
    </source>
</evidence>
<dbReference type="EMBL" id="CP023284">
    <property type="protein sequence ID" value="ATA53071.1"/>
    <property type="molecule type" value="Genomic_DNA"/>
</dbReference>
<keyword evidence="4" id="KW-0547">Nucleotide-binding</keyword>
<organism evidence="9 10">
    <name type="scientific">Variovorax boronicumulans</name>
    <dbReference type="NCBI Taxonomy" id="436515"/>
    <lineage>
        <taxon>Bacteria</taxon>
        <taxon>Pseudomonadati</taxon>
        <taxon>Pseudomonadota</taxon>
        <taxon>Betaproteobacteria</taxon>
        <taxon>Burkholderiales</taxon>
        <taxon>Comamonadaceae</taxon>
        <taxon>Variovorax</taxon>
    </lineage>
</organism>
<evidence type="ECO:0000256" key="3">
    <source>
        <dbReference type="ARBA" id="ARBA00022519"/>
    </source>
</evidence>
<dbReference type="GO" id="GO:0016887">
    <property type="term" value="F:ATP hydrolysis activity"/>
    <property type="evidence" value="ECO:0007669"/>
    <property type="project" value="InterPro"/>
</dbReference>